<accession>A0A378VT32</accession>
<name>A0A378VT32_NEIGO</name>
<reference evidence="1" key="1">
    <citation type="submission" date="2018-06" db="EMBL/GenBank/DDBJ databases">
        <authorList>
            <consortium name="Pathogen Informatics"/>
            <person name="Doyle S."/>
        </authorList>
    </citation>
    <scope>NUCLEOTIDE SEQUENCE [LARGE SCALE GENOMIC DNA]</scope>
    <source>
        <strain evidence="1">NCTC11421</strain>
    </source>
</reference>
<proteinExistence type="predicted"/>
<gene>
    <name evidence="1" type="ORF">NCTC11421_00235</name>
</gene>
<sequence length="59" mass="6183">MDFGQPRRGGEDADAEFFSKLALQGLEVGFARLDLAAGKFPISGIGLAFGARAEQVIAV</sequence>
<dbReference type="AlphaFoldDB" id="A0A378VT32"/>
<dbReference type="EMBL" id="UGRI01000001">
    <property type="protein sequence ID" value="SUA20155.1"/>
    <property type="molecule type" value="Genomic_DNA"/>
</dbReference>
<evidence type="ECO:0000313" key="1">
    <source>
        <dbReference type="EMBL" id="SUA20155.1"/>
    </source>
</evidence>
<protein>
    <submittedName>
        <fullName evidence="1">Uncharacterized protein</fullName>
    </submittedName>
</protein>
<organism evidence="1">
    <name type="scientific">Neisseria gonorrhoeae</name>
    <dbReference type="NCBI Taxonomy" id="485"/>
    <lineage>
        <taxon>Bacteria</taxon>
        <taxon>Pseudomonadati</taxon>
        <taxon>Pseudomonadota</taxon>
        <taxon>Betaproteobacteria</taxon>
        <taxon>Neisseriales</taxon>
        <taxon>Neisseriaceae</taxon>
        <taxon>Neisseria</taxon>
    </lineage>
</organism>